<dbReference type="AlphaFoldDB" id="A0A1G8JT93"/>
<dbReference type="STRING" id="633440.SAMN05421869_105178"/>
<dbReference type="InterPro" id="IPR012341">
    <property type="entry name" value="6hp_glycosidase-like_sf"/>
</dbReference>
<protein>
    <recommendedName>
        <fullName evidence="3">Lanthionine synthetase C-like protein</fullName>
    </recommendedName>
</protein>
<dbReference type="SUPFAM" id="SSF158745">
    <property type="entry name" value="LanC-like"/>
    <property type="match status" value="1"/>
</dbReference>
<evidence type="ECO:0008006" key="3">
    <source>
        <dbReference type="Google" id="ProtNLM"/>
    </source>
</evidence>
<dbReference type="Proteomes" id="UP000199202">
    <property type="component" value="Unassembled WGS sequence"/>
</dbReference>
<reference evidence="1 2" key="1">
    <citation type="submission" date="2016-10" db="EMBL/GenBank/DDBJ databases">
        <authorList>
            <person name="de Groot N.N."/>
        </authorList>
    </citation>
    <scope>NUCLEOTIDE SEQUENCE [LARGE SCALE GENOMIC DNA]</scope>
    <source>
        <strain evidence="1 2">CGMCC 4.6533</strain>
    </source>
</reference>
<dbReference type="Gene3D" id="1.50.10.10">
    <property type="match status" value="1"/>
</dbReference>
<dbReference type="OrthoDB" id="9148343at2"/>
<accession>A0A1G8JT93</accession>
<organism evidence="1 2">
    <name type="scientific">Nonomuraea jiangxiensis</name>
    <dbReference type="NCBI Taxonomy" id="633440"/>
    <lineage>
        <taxon>Bacteria</taxon>
        <taxon>Bacillati</taxon>
        <taxon>Actinomycetota</taxon>
        <taxon>Actinomycetes</taxon>
        <taxon>Streptosporangiales</taxon>
        <taxon>Streptosporangiaceae</taxon>
        <taxon>Nonomuraea</taxon>
    </lineage>
</organism>
<evidence type="ECO:0000313" key="2">
    <source>
        <dbReference type="Proteomes" id="UP000199202"/>
    </source>
</evidence>
<sequence length="176" mass="17923">MISCDELIGAHHTGGPLSGIAVALCEVGWVLGDGGPEEAAVGALDRVVRAARPMDGGPGWSGDPAQRADGGVVLALLHAASMLGLPAYEELAAEAGARVAGDPGDLDWAERLAAGIVASGVPYRRVPGLWDTACQCCGVAGLVELFAGLWAATGRRASARRCRTWTPWHGTGRCGG</sequence>
<dbReference type="EMBL" id="FNDJ01000005">
    <property type="protein sequence ID" value="SDI34345.1"/>
    <property type="molecule type" value="Genomic_DNA"/>
</dbReference>
<keyword evidence="2" id="KW-1185">Reference proteome</keyword>
<gene>
    <name evidence="1" type="ORF">SAMN05421869_105178</name>
</gene>
<proteinExistence type="predicted"/>
<name>A0A1G8JT93_9ACTN</name>
<dbReference type="GO" id="GO:0005975">
    <property type="term" value="P:carbohydrate metabolic process"/>
    <property type="evidence" value="ECO:0007669"/>
    <property type="project" value="InterPro"/>
</dbReference>
<evidence type="ECO:0000313" key="1">
    <source>
        <dbReference type="EMBL" id="SDI34345.1"/>
    </source>
</evidence>
<dbReference type="RefSeq" id="WP_090931195.1">
    <property type="nucleotide sequence ID" value="NZ_FNDJ01000005.1"/>
</dbReference>